<name>A0AAN7URM1_9PEZI</name>
<keyword evidence="5" id="KW-1185">Reference proteome</keyword>
<feature type="compositionally biased region" description="Low complexity" evidence="1">
    <location>
        <begin position="141"/>
        <end position="168"/>
    </location>
</feature>
<dbReference type="Proteomes" id="UP001305414">
    <property type="component" value="Unassembled WGS sequence"/>
</dbReference>
<keyword evidence="2" id="KW-0472">Membrane</keyword>
<keyword evidence="2" id="KW-1133">Transmembrane helix</keyword>
<evidence type="ECO:0000313" key="5">
    <source>
        <dbReference type="Proteomes" id="UP001305414"/>
    </source>
</evidence>
<reference evidence="4 5" key="1">
    <citation type="submission" date="2023-10" db="EMBL/GenBank/DDBJ databases">
        <title>Draft genome sequence of Xylaria bambusicola isolate GMP-LS, the root and basal stem rot pathogen of sugarcane in Indonesia.</title>
        <authorList>
            <person name="Selvaraj P."/>
            <person name="Muralishankar V."/>
            <person name="Muruganantham S."/>
            <person name="Sp S."/>
            <person name="Haryani S."/>
            <person name="Lau K.J.X."/>
            <person name="Naqvi N.I."/>
        </authorList>
    </citation>
    <scope>NUCLEOTIDE SEQUENCE [LARGE SCALE GENOMIC DNA]</scope>
    <source>
        <strain evidence="4">GMP-LS</strain>
    </source>
</reference>
<feature type="region of interest" description="Disordered" evidence="1">
    <location>
        <begin position="141"/>
        <end position="211"/>
    </location>
</feature>
<dbReference type="AlphaFoldDB" id="A0AAN7URM1"/>
<evidence type="ECO:0008006" key="6">
    <source>
        <dbReference type="Google" id="ProtNLM"/>
    </source>
</evidence>
<feature type="signal peptide" evidence="3">
    <location>
        <begin position="1"/>
        <end position="17"/>
    </location>
</feature>
<feature type="chain" id="PRO_5042817974" description="Extracellular membrane protein CFEM domain-containing protein" evidence="3">
    <location>
        <begin position="18"/>
        <end position="248"/>
    </location>
</feature>
<accession>A0AAN7URM1</accession>
<keyword evidence="3" id="KW-0732">Signal</keyword>
<feature type="compositionally biased region" description="Low complexity" evidence="1">
    <location>
        <begin position="181"/>
        <end position="195"/>
    </location>
</feature>
<comment type="caution">
    <text evidence="4">The sequence shown here is derived from an EMBL/GenBank/DDBJ whole genome shotgun (WGS) entry which is preliminary data.</text>
</comment>
<evidence type="ECO:0000313" key="4">
    <source>
        <dbReference type="EMBL" id="KAK5631501.1"/>
    </source>
</evidence>
<evidence type="ECO:0000256" key="3">
    <source>
        <dbReference type="SAM" id="SignalP"/>
    </source>
</evidence>
<keyword evidence="2" id="KW-0812">Transmembrane</keyword>
<dbReference type="EMBL" id="JAWHQM010000020">
    <property type="protein sequence ID" value="KAK5631501.1"/>
    <property type="molecule type" value="Genomic_DNA"/>
</dbReference>
<feature type="compositionally biased region" description="Gly residues" evidence="1">
    <location>
        <begin position="196"/>
        <end position="211"/>
    </location>
</feature>
<protein>
    <recommendedName>
        <fullName evidence="6">Extracellular membrane protein CFEM domain-containing protein</fullName>
    </recommendedName>
</protein>
<feature type="transmembrane region" description="Helical" evidence="2">
    <location>
        <begin position="218"/>
        <end position="239"/>
    </location>
</feature>
<proteinExistence type="predicted"/>
<organism evidence="4 5">
    <name type="scientific">Xylaria bambusicola</name>
    <dbReference type="NCBI Taxonomy" id="326684"/>
    <lineage>
        <taxon>Eukaryota</taxon>
        <taxon>Fungi</taxon>
        <taxon>Dikarya</taxon>
        <taxon>Ascomycota</taxon>
        <taxon>Pezizomycotina</taxon>
        <taxon>Sordariomycetes</taxon>
        <taxon>Xylariomycetidae</taxon>
        <taxon>Xylariales</taxon>
        <taxon>Xylariaceae</taxon>
        <taxon>Xylaria</taxon>
    </lineage>
</organism>
<sequence length="248" mass="25734">MIHALLAFILQLQLAASESVTITRLPVFSSQRPCAQQCFDGGIGGVFTAAGALAYGIHCEYRNPQNECVCRPDLQDQAEAYLQNCVDNECNANSLDTNSAISIYDEYCTSAGYIRNVAATTTSGTNDSPLTVTATVTVTATSQPQQTFPTSKTSSSSSSNLVEDSSSSARPGETQTPAPTDSGSNDSNNENNNAGSSGGGSDENSNKGGGGGLGTSDVIGIVVGVLGFTATAIGTWFTYKSIRNKKRP</sequence>
<evidence type="ECO:0000256" key="2">
    <source>
        <dbReference type="SAM" id="Phobius"/>
    </source>
</evidence>
<gene>
    <name evidence="4" type="ORF">RRF57_007215</name>
</gene>
<evidence type="ECO:0000256" key="1">
    <source>
        <dbReference type="SAM" id="MobiDB-lite"/>
    </source>
</evidence>